<dbReference type="EMBL" id="FTOR01000006">
    <property type="protein sequence ID" value="SIT24947.1"/>
    <property type="molecule type" value="Genomic_DNA"/>
</dbReference>
<evidence type="ECO:0000256" key="1">
    <source>
        <dbReference type="SAM" id="SignalP"/>
    </source>
</evidence>
<evidence type="ECO:0000313" key="4">
    <source>
        <dbReference type="Proteomes" id="UP000186917"/>
    </source>
</evidence>
<feature type="chain" id="PRO_5012320326" evidence="1">
    <location>
        <begin position="21"/>
        <end position="780"/>
    </location>
</feature>
<dbReference type="InterPro" id="IPR008979">
    <property type="entry name" value="Galactose-bd-like_sf"/>
</dbReference>
<dbReference type="SUPFAM" id="SSF49785">
    <property type="entry name" value="Galactose-binding domain-like"/>
    <property type="match status" value="1"/>
</dbReference>
<accession>A0A1N7QR24</accession>
<keyword evidence="4" id="KW-1185">Reference proteome</keyword>
<feature type="domain" description="F5/8 type C" evidence="2">
    <location>
        <begin position="7"/>
        <end position="160"/>
    </location>
</feature>
<dbReference type="RefSeq" id="WP_084206342.1">
    <property type="nucleotide sequence ID" value="NZ_AP017422.1"/>
</dbReference>
<dbReference type="STRING" id="477680.SAMN05421788_106215"/>
<evidence type="ECO:0000313" key="3">
    <source>
        <dbReference type="EMBL" id="SIT24947.1"/>
    </source>
</evidence>
<proteinExistence type="predicted"/>
<dbReference type="Proteomes" id="UP000186917">
    <property type="component" value="Unassembled WGS sequence"/>
</dbReference>
<sequence>MLKFTLTSLLMVGVLAAAVAQTNIAPQALSSTSYVSSWETIAALNDGYTPANSNDKTHGAYGNWNNPNSTQWVQYDWTATATITSVQVYWFDDAGGVLTPTTAYLEYWNGTAWVNLGNVPKVKDAFNTLSFSSVSTTKLRLSMLNTTQSTGILEWRVYGTVASTGGGSSWPGTPAGTGAAYTWPSYSPTISYDFRSEYPSLATPANVLNDCSSVVGTQSSNWWTFRWGSKKRSVVTTAAITPLLTRMNAEFAYFRDTMGWPPDLRARSGYKSAVYLYGSGLCTDAADSNALGGWQSAITYNGTTWPMVLASYYPIYSFDPNCPYSDTAAQRSAMVHEGIHAMLADLPGVKQAAWFHEGGNVWFQQTADAKRKNNYSSMGFLNGTDFIAPFMPIECYSGWLQDGSFGGPSAEGVNMFNGSQQICTWRTFLGGHQYSSSFPTFVGNILGNNAVPWIWRYASTRVLAGLASGLGDAPTRRLISEYRAKQAMVDFGKWKSACVALLNSSFGMSITAEWQPSWLNPAAWIATPYVKTTNASGLLTPDTTTLPGWSGANQIPLTVSGSTVTVNFQPIGANMTCQLAYWTSTGVPVYSEAVSSGNCTLNLASTPASNVVIAIITSTDYTYNGEATRKLKYDYRLQLVTGATGAASVNTKWYQAALLSGARMANADNAEAGMDWSLYCQQPYTGPTHTETVNFVSAGPRFDVFPNPAVASNEVNIRFVNPKAEKSVISVYNVSGDVMSQQTSNTEQATIKSKTLAPGVYFIKVANSAVNGTQKLVVLK</sequence>
<dbReference type="InterPro" id="IPR026444">
    <property type="entry name" value="Secre_tail"/>
</dbReference>
<protein>
    <submittedName>
        <fullName evidence="3">Por secretion system C-terminal sorting domain-containing protein</fullName>
    </submittedName>
</protein>
<dbReference type="PROSITE" id="PS50022">
    <property type="entry name" value="FA58C_3"/>
    <property type="match status" value="1"/>
</dbReference>
<dbReference type="AlphaFoldDB" id="A0A1N7QR24"/>
<dbReference type="InterPro" id="IPR000421">
    <property type="entry name" value="FA58C"/>
</dbReference>
<feature type="signal peptide" evidence="1">
    <location>
        <begin position="1"/>
        <end position="20"/>
    </location>
</feature>
<reference evidence="4" key="1">
    <citation type="submission" date="2017-01" db="EMBL/GenBank/DDBJ databases">
        <authorList>
            <person name="Varghese N."/>
            <person name="Submissions S."/>
        </authorList>
    </citation>
    <scope>NUCLEOTIDE SEQUENCE [LARGE SCALE GENOMIC DNA]</scope>
    <source>
        <strain evidence="4">DSM 21054</strain>
    </source>
</reference>
<dbReference type="Pfam" id="PF18962">
    <property type="entry name" value="Por_Secre_tail"/>
    <property type="match status" value="1"/>
</dbReference>
<evidence type="ECO:0000259" key="2">
    <source>
        <dbReference type="PROSITE" id="PS50022"/>
    </source>
</evidence>
<dbReference type="OrthoDB" id="9757947at2"/>
<dbReference type="Gene3D" id="2.60.120.260">
    <property type="entry name" value="Galactose-binding domain-like"/>
    <property type="match status" value="1"/>
</dbReference>
<gene>
    <name evidence="3" type="ORF">SAMN05421788_106215</name>
</gene>
<keyword evidence="1" id="KW-0732">Signal</keyword>
<dbReference type="NCBIfam" id="TIGR04183">
    <property type="entry name" value="Por_Secre_tail"/>
    <property type="match status" value="1"/>
</dbReference>
<organism evidence="3 4">
    <name type="scientific">Filimonas lacunae</name>
    <dbReference type="NCBI Taxonomy" id="477680"/>
    <lineage>
        <taxon>Bacteria</taxon>
        <taxon>Pseudomonadati</taxon>
        <taxon>Bacteroidota</taxon>
        <taxon>Chitinophagia</taxon>
        <taxon>Chitinophagales</taxon>
        <taxon>Chitinophagaceae</taxon>
        <taxon>Filimonas</taxon>
    </lineage>
</organism>
<name>A0A1N7QR24_9BACT</name>